<evidence type="ECO:0000256" key="5">
    <source>
        <dbReference type="ARBA" id="ARBA00022617"/>
    </source>
</evidence>
<dbReference type="InterPro" id="IPR000883">
    <property type="entry name" value="Cyt_C_Oxase_1"/>
</dbReference>
<evidence type="ECO:0000256" key="14">
    <source>
        <dbReference type="ARBA" id="ARBA00023136"/>
    </source>
</evidence>
<evidence type="ECO:0000256" key="6">
    <source>
        <dbReference type="ARBA" id="ARBA00022660"/>
    </source>
</evidence>
<gene>
    <name evidence="18" type="primary">cox1</name>
</gene>
<keyword evidence="9" id="KW-1278">Translocase</keyword>
<feature type="transmembrane region" description="Helical" evidence="16">
    <location>
        <begin position="394"/>
        <end position="412"/>
    </location>
</feature>
<keyword evidence="15" id="KW-0999">Mitochondrion inner membrane</keyword>
<feature type="transmembrane region" description="Helical" evidence="16">
    <location>
        <begin position="471"/>
        <end position="492"/>
    </location>
</feature>
<evidence type="ECO:0000256" key="13">
    <source>
        <dbReference type="ARBA" id="ARBA00023008"/>
    </source>
</evidence>
<evidence type="ECO:0000256" key="4">
    <source>
        <dbReference type="ARBA" id="ARBA00022448"/>
    </source>
</evidence>
<evidence type="ECO:0000256" key="15">
    <source>
        <dbReference type="RuleBase" id="RU000369"/>
    </source>
</evidence>
<sequence>MQIQQPLTLFAKLENFAIRWLFSTNHKDIGTLYLIFAALSGVAGTILSLYIRYSLIIPNSNFLDYNYHLYNVIVTGHAFIMVFFVVMPALIGGFGNWFVPLLIGAPDMAFPRMNNISFWLLPPSLLLLVGSVLCESGVGTGWTVYPPLAGITSHSGGSVDLAIFSLHLSGAASILGAINFICTITNMRAKSLPFHKLPLFCWAILITAYLLLLSLPVLAAAITMLLTDRNFNTTFFDPAGGGDPVLYQHLFWFFGHPEVYILILPGFGIISHVIVSAAKKPIFGYLGMVYAMLSIGVLGFIVWAHHMYTVGLDIDTRAYFTAATMIIAVPTGIKIFSWLATLWGSSLEIKAPILFSLGFIFLFTVGGVTGVVLANSGIDIALHDTYYVTGHFHYVLSMGAIFSIFAGTYYWFNKIFGVSYSEYLAQVHFWLFFIGVNLTFFPMHFLGVAGMPRRIPDYPDSFYVFNKISSWGSSISAFSMILFLLVLIDAFIRPLSITKFKRANFGFWVKFCFL</sequence>
<dbReference type="PANTHER" id="PTHR10422">
    <property type="entry name" value="CYTOCHROME C OXIDASE SUBUNIT 1"/>
    <property type="match status" value="1"/>
</dbReference>
<dbReference type="PROSITE" id="PS00077">
    <property type="entry name" value="COX1_CUB"/>
    <property type="match status" value="1"/>
</dbReference>
<comment type="function">
    <text evidence="15">Component of the cytochrome c oxidase, the last enzyme in the mitochondrial electron transport chain which drives oxidative phosphorylation. The respiratory chain contains 3 multisubunit complexes succinate dehydrogenase (complex II, CII), ubiquinol-cytochrome c oxidoreductase (cytochrome b-c1 complex, complex III, CIII) and cytochrome c oxidase (complex IV, CIV), that cooperate to transfer electrons derived from NADH and succinate to molecular oxygen, creating an electrochemical gradient over the inner membrane that drives transmembrane transport and the ATP synthase. Cytochrome c oxidase is the component of the respiratory chain that catalyzes the reduction of oxygen to water. Electrons originating from reduced cytochrome c in the intermembrane space (IMS) are transferred via the dinuclear copper A center (CU(A)) of subunit 2 and heme A of subunit 1 to the active site in subunit 1, a binuclear center (BNC) formed by heme A3 and copper B (CU(B)). The BNC reduces molecular oxygen to 2 water molecules using 4 electrons from cytochrome c in the IMS and 4 protons from the mitochondrial matrix.</text>
</comment>
<dbReference type="GO" id="GO:0045277">
    <property type="term" value="C:respiratory chain complex IV"/>
    <property type="evidence" value="ECO:0007669"/>
    <property type="project" value="InterPro"/>
</dbReference>
<feature type="transmembrane region" description="Helical" evidence="16">
    <location>
        <begin position="73"/>
        <end position="99"/>
    </location>
</feature>
<dbReference type="GO" id="GO:0020037">
    <property type="term" value="F:heme binding"/>
    <property type="evidence" value="ECO:0007669"/>
    <property type="project" value="InterPro"/>
</dbReference>
<keyword evidence="7 15" id="KW-0812">Transmembrane</keyword>
<evidence type="ECO:0000256" key="3">
    <source>
        <dbReference type="ARBA" id="ARBA00004673"/>
    </source>
</evidence>
<evidence type="ECO:0000256" key="10">
    <source>
        <dbReference type="ARBA" id="ARBA00022982"/>
    </source>
</evidence>
<feature type="transmembrane region" description="Helical" evidence="16">
    <location>
        <begin position="259"/>
        <end position="278"/>
    </location>
</feature>
<keyword evidence="15 18" id="KW-0496">Mitochondrion</keyword>
<dbReference type="EMBL" id="ON390794">
    <property type="protein sequence ID" value="WAK85002.1"/>
    <property type="molecule type" value="Genomic_DNA"/>
</dbReference>
<proteinExistence type="inferred from homology"/>
<keyword evidence="8 15" id="KW-0479">Metal-binding</keyword>
<feature type="transmembrane region" description="Helical" evidence="16">
    <location>
        <begin position="199"/>
        <end position="226"/>
    </location>
</feature>
<dbReference type="SUPFAM" id="SSF81442">
    <property type="entry name" value="Cytochrome c oxidase subunit I-like"/>
    <property type="match status" value="1"/>
</dbReference>
<feature type="transmembrane region" description="Helical" evidence="16">
    <location>
        <begin position="353"/>
        <end position="374"/>
    </location>
</feature>
<comment type="similarity">
    <text evidence="15">Belongs to the heme-copper respiratory oxidase family.</text>
</comment>
<evidence type="ECO:0000256" key="8">
    <source>
        <dbReference type="ARBA" id="ARBA00022723"/>
    </source>
</evidence>
<dbReference type="EC" id="7.1.1.9" evidence="15"/>
<keyword evidence="6 15" id="KW-0679">Respiratory chain</keyword>
<comment type="catalytic activity">
    <reaction evidence="15">
        <text>4 Fe(II)-[cytochrome c] + O2 + 8 H(+)(in) = 4 Fe(III)-[cytochrome c] + 2 H2O + 4 H(+)(out)</text>
        <dbReference type="Rhea" id="RHEA:11436"/>
        <dbReference type="Rhea" id="RHEA-COMP:10350"/>
        <dbReference type="Rhea" id="RHEA-COMP:14399"/>
        <dbReference type="ChEBI" id="CHEBI:15377"/>
        <dbReference type="ChEBI" id="CHEBI:15378"/>
        <dbReference type="ChEBI" id="CHEBI:15379"/>
        <dbReference type="ChEBI" id="CHEBI:29033"/>
        <dbReference type="ChEBI" id="CHEBI:29034"/>
        <dbReference type="EC" id="7.1.1.9"/>
    </reaction>
</comment>
<dbReference type="InterPro" id="IPR023616">
    <property type="entry name" value="Cyt_c_oxase-like_su1_dom"/>
</dbReference>
<dbReference type="AlphaFoldDB" id="A0A9E8YZI7"/>
<evidence type="ECO:0000256" key="9">
    <source>
        <dbReference type="ARBA" id="ARBA00022967"/>
    </source>
</evidence>
<dbReference type="InterPro" id="IPR033944">
    <property type="entry name" value="Cyt_c_oxase_su1_dom"/>
</dbReference>
<evidence type="ECO:0000256" key="7">
    <source>
        <dbReference type="ARBA" id="ARBA00022692"/>
    </source>
</evidence>
<geneLocation type="mitochondrion" evidence="18"/>
<dbReference type="PRINTS" id="PR01165">
    <property type="entry name" value="CYCOXIDASEI"/>
</dbReference>
<dbReference type="Pfam" id="PF00115">
    <property type="entry name" value="COX1"/>
    <property type="match status" value="1"/>
</dbReference>
<feature type="domain" description="Cytochrome oxidase subunit I profile" evidence="17">
    <location>
        <begin position="14"/>
        <end position="491"/>
    </location>
</feature>
<name>A0A9E8YZI7_9STRA</name>
<dbReference type="GO" id="GO:0006123">
    <property type="term" value="P:mitochondrial electron transport, cytochrome c to oxygen"/>
    <property type="evidence" value="ECO:0007669"/>
    <property type="project" value="TreeGrafter"/>
</dbReference>
<evidence type="ECO:0000256" key="12">
    <source>
        <dbReference type="ARBA" id="ARBA00023004"/>
    </source>
</evidence>
<comment type="subcellular location">
    <subcellularLocation>
        <location evidence="2">Membrane</location>
        <topology evidence="2">Multi-pass membrane protein</topology>
    </subcellularLocation>
    <subcellularLocation>
        <location evidence="15">Mitochondrion inner membrane</location>
        <topology evidence="15">Multi-pass membrane protein</topology>
    </subcellularLocation>
</comment>
<feature type="transmembrane region" description="Helical" evidence="16">
    <location>
        <begin position="162"/>
        <end position="187"/>
    </location>
</feature>
<evidence type="ECO:0000256" key="11">
    <source>
        <dbReference type="ARBA" id="ARBA00022989"/>
    </source>
</evidence>
<evidence type="ECO:0000259" key="17">
    <source>
        <dbReference type="PROSITE" id="PS50855"/>
    </source>
</evidence>
<evidence type="ECO:0000256" key="16">
    <source>
        <dbReference type="SAM" id="Phobius"/>
    </source>
</evidence>
<accession>A0A9E8YZI7</accession>
<keyword evidence="4 15" id="KW-0813">Transport</keyword>
<feature type="transmembrane region" description="Helical" evidence="16">
    <location>
        <begin position="318"/>
        <end position="341"/>
    </location>
</feature>
<dbReference type="FunFam" id="1.20.210.10:FF:000001">
    <property type="entry name" value="Cytochrome c oxidase subunit 1"/>
    <property type="match status" value="1"/>
</dbReference>
<keyword evidence="12 15" id="KW-0408">Iron</keyword>
<dbReference type="GO" id="GO:0046872">
    <property type="term" value="F:metal ion binding"/>
    <property type="evidence" value="ECO:0007669"/>
    <property type="project" value="UniProtKB-KW"/>
</dbReference>
<feature type="transmembrane region" description="Helical" evidence="16">
    <location>
        <begin position="285"/>
        <end position="306"/>
    </location>
</feature>
<evidence type="ECO:0000256" key="2">
    <source>
        <dbReference type="ARBA" id="ARBA00004141"/>
    </source>
</evidence>
<feature type="transmembrane region" description="Helical" evidence="16">
    <location>
        <begin position="120"/>
        <end position="142"/>
    </location>
</feature>
<feature type="transmembrane region" description="Helical" evidence="16">
    <location>
        <begin position="424"/>
        <end position="451"/>
    </location>
</feature>
<comment type="cofactor">
    <cofactor evidence="1">
        <name>heme</name>
        <dbReference type="ChEBI" id="CHEBI:30413"/>
    </cofactor>
</comment>
<organism evidence="18">
    <name type="scientific">Amicula sp. isolate GU52X-4 cfCalB7</name>
    <dbReference type="NCBI Taxonomy" id="3003489"/>
    <lineage>
        <taxon>Eukaryota</taxon>
        <taxon>Sar</taxon>
        <taxon>Stramenopiles</taxon>
        <taxon>Ochrophyta</taxon>
        <taxon>Bacillariophyta</taxon>
        <taxon>Bacillariophyceae</taxon>
        <taxon>Bacillariophycidae</taxon>
        <taxon>Naviculales</taxon>
        <taxon>Naviculaceae</taxon>
        <taxon>Amicula</taxon>
    </lineage>
</organism>
<comment type="pathway">
    <text evidence="3 15">Energy metabolism; oxidative phosphorylation.</text>
</comment>
<reference evidence="18" key="1">
    <citation type="submission" date="2022-04" db="EMBL/GenBank/DDBJ databases">
        <title>A new insight into Amicula, a genus of tiny marine littoral diatoms with the description of two new tropical species and the largest mitogenome known for a stramenopile.</title>
        <authorList>
            <person name="Gastineau R."/>
            <person name="Li C."/>
            <person name="Ashworth M.P."/>
            <person name="Witkowski A."/>
            <person name="Turmel M."/>
            <person name="Gorecka E."/>
            <person name="Frankovich T.A."/>
            <person name="Wachnicka A."/>
            <person name="Lobban C.S."/>
            <person name="Theriot E.C."/>
            <person name="Otis C."/>
            <person name="Dabek P."/>
            <person name="Binczewska A."/>
            <person name="Lemieux C."/>
        </authorList>
    </citation>
    <scope>NUCLEOTIDE SEQUENCE</scope>
    <source>
        <strain evidence="18">GU52X-4 cfCalB7</strain>
    </source>
</reference>
<dbReference type="CDD" id="cd01663">
    <property type="entry name" value="Cyt_c_Oxidase_I"/>
    <property type="match status" value="1"/>
</dbReference>
<dbReference type="GO" id="GO:0015990">
    <property type="term" value="P:electron transport coupled proton transport"/>
    <property type="evidence" value="ECO:0007669"/>
    <property type="project" value="TreeGrafter"/>
</dbReference>
<evidence type="ECO:0000256" key="1">
    <source>
        <dbReference type="ARBA" id="ARBA00001971"/>
    </source>
</evidence>
<dbReference type="GO" id="GO:0005743">
    <property type="term" value="C:mitochondrial inner membrane"/>
    <property type="evidence" value="ECO:0007669"/>
    <property type="project" value="UniProtKB-SubCell"/>
</dbReference>
<keyword evidence="5 15" id="KW-0349">Heme</keyword>
<dbReference type="InterPro" id="IPR023615">
    <property type="entry name" value="Cyt_c_Oxase_su1_BS"/>
</dbReference>
<keyword evidence="10 15" id="KW-0249">Electron transport</keyword>
<dbReference type="PANTHER" id="PTHR10422:SF18">
    <property type="entry name" value="CYTOCHROME C OXIDASE SUBUNIT 1"/>
    <property type="match status" value="1"/>
</dbReference>
<feature type="transmembrane region" description="Helical" evidence="16">
    <location>
        <begin position="32"/>
        <end position="53"/>
    </location>
</feature>
<keyword evidence="13 15" id="KW-0186">Copper</keyword>
<protein>
    <recommendedName>
        <fullName evidence="15">Cytochrome c oxidase subunit 1</fullName>
        <ecNumber evidence="15">7.1.1.9</ecNumber>
    </recommendedName>
</protein>
<dbReference type="InterPro" id="IPR036927">
    <property type="entry name" value="Cyt_c_oxase-like_su1_sf"/>
</dbReference>
<dbReference type="Gene3D" id="1.20.210.10">
    <property type="entry name" value="Cytochrome c oxidase-like, subunit I domain"/>
    <property type="match status" value="1"/>
</dbReference>
<keyword evidence="11 16" id="KW-1133">Transmembrane helix</keyword>
<keyword evidence="14 15" id="KW-0472">Membrane</keyword>
<dbReference type="PROSITE" id="PS50855">
    <property type="entry name" value="COX1"/>
    <property type="match status" value="1"/>
</dbReference>
<dbReference type="GO" id="GO:0004129">
    <property type="term" value="F:cytochrome-c oxidase activity"/>
    <property type="evidence" value="ECO:0007669"/>
    <property type="project" value="UniProtKB-EC"/>
</dbReference>
<evidence type="ECO:0000313" key="18">
    <source>
        <dbReference type="EMBL" id="WAK85002.1"/>
    </source>
</evidence>